<dbReference type="FunFam" id="1.25.40.10:FF:000158">
    <property type="entry name" value="pentatricopeptide repeat-containing protein At2g33680"/>
    <property type="match status" value="1"/>
</dbReference>
<feature type="repeat" description="PPR" evidence="2">
    <location>
        <begin position="157"/>
        <end position="191"/>
    </location>
</feature>
<keyword evidence="4" id="KW-1185">Reference proteome</keyword>
<dbReference type="InterPro" id="IPR011990">
    <property type="entry name" value="TPR-like_helical_dom_sf"/>
</dbReference>
<name>A0A2U1N723_ARTAN</name>
<feature type="repeat" description="PPR" evidence="2">
    <location>
        <begin position="294"/>
        <end position="324"/>
    </location>
</feature>
<dbReference type="NCBIfam" id="TIGR00756">
    <property type="entry name" value="PPR"/>
    <property type="match status" value="5"/>
</dbReference>
<dbReference type="EMBL" id="PKPP01003469">
    <property type="protein sequence ID" value="PWA69306.1"/>
    <property type="molecule type" value="Genomic_DNA"/>
</dbReference>
<feature type="repeat" description="PPR" evidence="2">
    <location>
        <begin position="360"/>
        <end position="394"/>
    </location>
</feature>
<organism evidence="3 4">
    <name type="scientific">Artemisia annua</name>
    <name type="common">Sweet wormwood</name>
    <dbReference type="NCBI Taxonomy" id="35608"/>
    <lineage>
        <taxon>Eukaryota</taxon>
        <taxon>Viridiplantae</taxon>
        <taxon>Streptophyta</taxon>
        <taxon>Embryophyta</taxon>
        <taxon>Tracheophyta</taxon>
        <taxon>Spermatophyta</taxon>
        <taxon>Magnoliopsida</taxon>
        <taxon>eudicotyledons</taxon>
        <taxon>Gunneridae</taxon>
        <taxon>Pentapetalae</taxon>
        <taxon>asterids</taxon>
        <taxon>campanulids</taxon>
        <taxon>Asterales</taxon>
        <taxon>Asteraceae</taxon>
        <taxon>Asteroideae</taxon>
        <taxon>Anthemideae</taxon>
        <taxon>Artemisiinae</taxon>
        <taxon>Artemisia</taxon>
    </lineage>
</organism>
<feature type="repeat" description="PPR" evidence="2">
    <location>
        <begin position="224"/>
        <end position="258"/>
    </location>
</feature>
<feature type="repeat" description="PPR" evidence="2">
    <location>
        <begin position="22"/>
        <end position="56"/>
    </location>
</feature>
<evidence type="ECO:0000313" key="3">
    <source>
        <dbReference type="EMBL" id="PWA69306.1"/>
    </source>
</evidence>
<dbReference type="Pfam" id="PF01535">
    <property type="entry name" value="PPR"/>
    <property type="match status" value="2"/>
</dbReference>
<dbReference type="Pfam" id="PF20431">
    <property type="entry name" value="E_motif"/>
    <property type="match status" value="1"/>
</dbReference>
<dbReference type="PANTHER" id="PTHR47926:SF342">
    <property type="entry name" value="TETRATRICOPEPTIDE-LIKE HELICAL DOMAIN-CONTAINING PROTEIN-RELATED"/>
    <property type="match status" value="1"/>
</dbReference>
<dbReference type="PANTHER" id="PTHR47926">
    <property type="entry name" value="PENTATRICOPEPTIDE REPEAT-CONTAINING PROTEIN"/>
    <property type="match status" value="1"/>
</dbReference>
<dbReference type="InterPro" id="IPR002885">
    <property type="entry name" value="PPR_rpt"/>
</dbReference>
<sequence length="504" mass="56171">MYGKCGVISNARNVFDEMPERNVVTWNSLIAGYLGMENLGVLVELFVEMVRLGVGPSEFTVSSVIVACSRLEVLKLGEEIYGFCVKSGFVNVVVGTALLEMYWKCCDVEGSRRVFDDLTYKNAVTWTSMITGYTQNGQNDNAMYMIREMLALGHKADHITYNSLLTSFCNVKDVIHREQIHCRVIKEGLESDMYIAISLVTAYSQFGGSLKDFYKICSTVDIKNNISCNAIISGFSNLGSCKEALNLFSEMRQAGIDIDFFTIASVLKVIGATPAVEEGRQVHGLIVKSAYDSNIYIQNGLISMYSRIGNIDEAKWMFSSMVEHDTVSWNSLLSGYAQHGYGKEIVEVFEQMTKTKVKPDLTTFLVVLSACSHVGWLDKGLEYFDLMRNDGSLEPPKAEHYACIVDLYARAGYLNEAEEVINSMPIEAGPSVYRALLSACRVYGNNEIGVRVARKFVDRFPDEPAAYVQLSYILANNGYWDDSAEAHSLMCDKGIKKKTGCSWI</sequence>
<dbReference type="SUPFAM" id="SSF48452">
    <property type="entry name" value="TPR-like"/>
    <property type="match status" value="1"/>
</dbReference>
<dbReference type="GO" id="GO:0099402">
    <property type="term" value="P:plant organ development"/>
    <property type="evidence" value="ECO:0007669"/>
    <property type="project" value="UniProtKB-ARBA"/>
</dbReference>
<dbReference type="InterPro" id="IPR046960">
    <property type="entry name" value="PPR_At4g14850-like_plant"/>
</dbReference>
<dbReference type="OrthoDB" id="185373at2759"/>
<gene>
    <name evidence="3" type="ORF">CTI12_AA181720</name>
</gene>
<evidence type="ECO:0000313" key="4">
    <source>
        <dbReference type="Proteomes" id="UP000245207"/>
    </source>
</evidence>
<accession>A0A2U1N723</accession>
<protein>
    <submittedName>
        <fullName evidence="3">Pentatricopeptide repeat-containing protein</fullName>
    </submittedName>
</protein>
<evidence type="ECO:0000256" key="1">
    <source>
        <dbReference type="ARBA" id="ARBA00022737"/>
    </source>
</evidence>
<dbReference type="Gene3D" id="1.25.40.10">
    <property type="entry name" value="Tetratricopeptide repeat domain"/>
    <property type="match status" value="4"/>
</dbReference>
<comment type="caution">
    <text evidence="3">The sequence shown here is derived from an EMBL/GenBank/DDBJ whole genome shotgun (WGS) entry which is preliminary data.</text>
</comment>
<evidence type="ECO:0000256" key="2">
    <source>
        <dbReference type="PROSITE-ProRule" id="PRU00708"/>
    </source>
</evidence>
<proteinExistence type="predicted"/>
<keyword evidence="1" id="KW-0677">Repeat</keyword>
<dbReference type="AlphaFoldDB" id="A0A2U1N723"/>
<dbReference type="PROSITE" id="PS51375">
    <property type="entry name" value="PPR"/>
    <property type="match status" value="7"/>
</dbReference>
<reference evidence="3 4" key="1">
    <citation type="journal article" date="2018" name="Mol. Plant">
        <title>The genome of Artemisia annua provides insight into the evolution of Asteraceae family and artemisinin biosynthesis.</title>
        <authorList>
            <person name="Shen Q."/>
            <person name="Zhang L."/>
            <person name="Liao Z."/>
            <person name="Wang S."/>
            <person name="Yan T."/>
            <person name="Shi P."/>
            <person name="Liu M."/>
            <person name="Fu X."/>
            <person name="Pan Q."/>
            <person name="Wang Y."/>
            <person name="Lv Z."/>
            <person name="Lu X."/>
            <person name="Zhang F."/>
            <person name="Jiang W."/>
            <person name="Ma Y."/>
            <person name="Chen M."/>
            <person name="Hao X."/>
            <person name="Li L."/>
            <person name="Tang Y."/>
            <person name="Lv G."/>
            <person name="Zhou Y."/>
            <person name="Sun X."/>
            <person name="Brodelius P.E."/>
            <person name="Rose J.K.C."/>
            <person name="Tang K."/>
        </authorList>
    </citation>
    <scope>NUCLEOTIDE SEQUENCE [LARGE SCALE GENOMIC DNA]</scope>
    <source>
        <strain evidence="4">cv. Huhao1</strain>
        <tissue evidence="3">Leaf</tissue>
    </source>
</reference>
<dbReference type="InterPro" id="IPR046848">
    <property type="entry name" value="E_motif"/>
</dbReference>
<dbReference type="GO" id="GO:0009451">
    <property type="term" value="P:RNA modification"/>
    <property type="evidence" value="ECO:0007669"/>
    <property type="project" value="InterPro"/>
</dbReference>
<feature type="repeat" description="PPR" evidence="2">
    <location>
        <begin position="325"/>
        <end position="359"/>
    </location>
</feature>
<dbReference type="Proteomes" id="UP000245207">
    <property type="component" value="Unassembled WGS sequence"/>
</dbReference>
<dbReference type="GO" id="GO:0003723">
    <property type="term" value="F:RNA binding"/>
    <property type="evidence" value="ECO:0007669"/>
    <property type="project" value="InterPro"/>
</dbReference>
<feature type="repeat" description="PPR" evidence="2">
    <location>
        <begin position="122"/>
        <end position="156"/>
    </location>
</feature>
<dbReference type="Pfam" id="PF13041">
    <property type="entry name" value="PPR_2"/>
    <property type="match status" value="4"/>
</dbReference>